<dbReference type="EMBL" id="JAPEQY010000022">
    <property type="protein sequence ID" value="MFO2480253.1"/>
    <property type="molecule type" value="Genomic_DNA"/>
</dbReference>
<evidence type="ECO:0000313" key="1">
    <source>
        <dbReference type="EMBL" id="MFO2480253.1"/>
    </source>
</evidence>
<gene>
    <name evidence="1" type="ORF">OOJ96_22990</name>
</gene>
<comment type="caution">
    <text evidence="1">The sequence shown here is derived from an EMBL/GenBank/DDBJ whole genome shotgun (WGS) entry which is preliminary data.</text>
</comment>
<accession>A0ACC7PIT5</accession>
<reference evidence="1" key="1">
    <citation type="submission" date="2022-11" db="EMBL/GenBank/DDBJ databases">
        <title>Draft genome sequences of strains of Pseudomonas imrae sp. nov.</title>
        <authorList>
            <person name="Salva Serra F."/>
            <person name="Nimje P."/>
            <person name="Moore E.R.B."/>
            <person name="Marathe N.P."/>
        </authorList>
    </citation>
    <scope>NUCLEOTIDE SEQUENCE</scope>
    <source>
        <strain evidence="1">15FMM2</strain>
    </source>
</reference>
<sequence length="78" mass="8830">MKTNNSHHQPLTKTEKLSEPCRHCGADLLADGEESRLCDECCWFAADYHRYDKLRAEGHGVYQAKLMAGLIDPPDPDE</sequence>
<protein>
    <submittedName>
        <fullName evidence="1">Uncharacterized protein</fullName>
    </submittedName>
</protein>
<organism evidence="1 2">
    <name type="scientific">Pseudomonas imrae</name>
    <dbReference type="NCBI Taxonomy" id="2992837"/>
    <lineage>
        <taxon>Bacteria</taxon>
        <taxon>Pseudomonadati</taxon>
        <taxon>Pseudomonadota</taxon>
        <taxon>Gammaproteobacteria</taxon>
        <taxon>Pseudomonadales</taxon>
        <taxon>Pseudomonadaceae</taxon>
        <taxon>Pseudomonas</taxon>
    </lineage>
</organism>
<keyword evidence="2" id="KW-1185">Reference proteome</keyword>
<dbReference type="Proteomes" id="UP001637618">
    <property type="component" value="Unassembled WGS sequence"/>
</dbReference>
<evidence type="ECO:0000313" key="2">
    <source>
        <dbReference type="Proteomes" id="UP001637618"/>
    </source>
</evidence>
<proteinExistence type="predicted"/>
<name>A0ACC7PIT5_9PSED</name>